<evidence type="ECO:0000256" key="1">
    <source>
        <dbReference type="SAM" id="Coils"/>
    </source>
</evidence>
<feature type="coiled-coil region" evidence="1">
    <location>
        <begin position="97"/>
        <end position="154"/>
    </location>
</feature>
<gene>
    <name evidence="2" type="ORF">TCIL3000_11_10010</name>
</gene>
<keyword evidence="1" id="KW-0175">Coiled coil</keyword>
<accession>G0V1K8</accession>
<protein>
    <submittedName>
        <fullName evidence="2">Uncharacterized protein TCIL3000_11_10010</fullName>
    </submittedName>
</protein>
<dbReference type="AlphaFoldDB" id="G0V1K8"/>
<dbReference type="EMBL" id="HE575324">
    <property type="protein sequence ID" value="CCC95529.1"/>
    <property type="molecule type" value="Genomic_DNA"/>
</dbReference>
<organism evidence="2">
    <name type="scientific">Trypanosoma congolense (strain IL3000)</name>
    <dbReference type="NCBI Taxonomy" id="1068625"/>
    <lineage>
        <taxon>Eukaryota</taxon>
        <taxon>Discoba</taxon>
        <taxon>Euglenozoa</taxon>
        <taxon>Kinetoplastea</taxon>
        <taxon>Metakinetoplastina</taxon>
        <taxon>Trypanosomatida</taxon>
        <taxon>Trypanosomatidae</taxon>
        <taxon>Trypanosoma</taxon>
        <taxon>Nannomonas</taxon>
    </lineage>
</organism>
<sequence>MEMKSYGELLAVCAEFRENFAALSEKYTSVTRELQSEREKNERLLKQLDAAKNSEEKVNTAMRELKRDLDEALTYKDRYVAATVSMEHLKGRLEHARHAVADNLLEQEQQMDQLRAQIKDLQQRLSVSADTSVVQQLKRQVTELEERCALQNGQLLEERERFSQQLLTAHTALREQQGRQLEVEQRCRSAETELLQMRSVVRRSADLQNDAAVAREKSASDAKKAALQTEALAAELRDTQTRLNEATVRHAEELEAVRSEDAEEKARLLERVSQLSAAVDEAAVQRVQQQEKYAALQRTFNQRLETARSDSREEVAAVQKLLVDARTELQHQEWRLEQARTELEECKRSLHQKEAKLESCVADCRQLKTQMETLTQREAWLVAEREHLSQLLTAARRQVQDLTATGHSQEEAALEAERLRIQLHFREEELHEARRLVDVSEAHVKDLEEAANRRVRLVQREMKRMKKQAKAESSKADIVRRRLVQALLERDVDVRPRYFHDVAEQQARLQQRHHSPPRDPSLPAGVDVMTLLRGQTEQAEALHQRLIELSR</sequence>
<evidence type="ECO:0000313" key="2">
    <source>
        <dbReference type="EMBL" id="CCC95529.1"/>
    </source>
</evidence>
<name>G0V1K8_TRYCI</name>
<feature type="coiled-coil region" evidence="1">
    <location>
        <begin position="251"/>
        <end position="475"/>
    </location>
</feature>
<dbReference type="VEuPathDB" id="TriTrypDB:TcIL3000.11.10010"/>
<feature type="coiled-coil region" evidence="1">
    <location>
        <begin position="27"/>
        <end position="71"/>
    </location>
</feature>
<proteinExistence type="predicted"/>
<reference evidence="2" key="1">
    <citation type="journal article" date="2012" name="Proc. Natl. Acad. Sci. U.S.A.">
        <title>Antigenic diversity is generated by distinct evolutionary mechanisms in African trypanosome species.</title>
        <authorList>
            <person name="Jackson A.P."/>
            <person name="Berry A."/>
            <person name="Aslett M."/>
            <person name="Allison H.C."/>
            <person name="Burton P."/>
            <person name="Vavrova-Anderson J."/>
            <person name="Brown R."/>
            <person name="Browne H."/>
            <person name="Corton N."/>
            <person name="Hauser H."/>
            <person name="Gamble J."/>
            <person name="Gilderthorp R."/>
            <person name="Marcello L."/>
            <person name="McQuillan J."/>
            <person name="Otto T.D."/>
            <person name="Quail M.A."/>
            <person name="Sanders M.J."/>
            <person name="van Tonder A."/>
            <person name="Ginger M.L."/>
            <person name="Field M.C."/>
            <person name="Barry J.D."/>
            <person name="Hertz-Fowler C."/>
            <person name="Berriman M."/>
        </authorList>
    </citation>
    <scope>NUCLEOTIDE SEQUENCE</scope>
    <source>
        <strain evidence="2">IL3000</strain>
    </source>
</reference>